<feature type="signal peptide" evidence="1">
    <location>
        <begin position="1"/>
        <end position="18"/>
    </location>
</feature>
<keyword evidence="1" id="KW-0732">Signal</keyword>
<reference evidence="2 3" key="1">
    <citation type="submission" date="2016-11" db="EMBL/GenBank/DDBJ databases">
        <authorList>
            <person name="Jaros S."/>
            <person name="Januszkiewicz K."/>
            <person name="Wedrychowicz H."/>
        </authorList>
    </citation>
    <scope>NUCLEOTIDE SEQUENCE [LARGE SCALE GENOMIC DNA]</scope>
    <source>
        <strain evidence="2 3">KHT3</strain>
    </source>
</reference>
<name>A0A1M6UJJ3_XYLRU</name>
<accession>A0A1M6UJJ3</accession>
<dbReference type="RefSeq" id="WP_073207684.1">
    <property type="nucleotide sequence ID" value="NZ_FRBD01000009.1"/>
</dbReference>
<organism evidence="2 3">
    <name type="scientific">Xylanibacter ruminicola</name>
    <name type="common">Prevotella ruminicola</name>
    <dbReference type="NCBI Taxonomy" id="839"/>
    <lineage>
        <taxon>Bacteria</taxon>
        <taxon>Pseudomonadati</taxon>
        <taxon>Bacteroidota</taxon>
        <taxon>Bacteroidia</taxon>
        <taxon>Bacteroidales</taxon>
        <taxon>Prevotellaceae</taxon>
        <taxon>Xylanibacter</taxon>
    </lineage>
</organism>
<dbReference type="Gene3D" id="2.60.40.2630">
    <property type="match status" value="2"/>
</dbReference>
<evidence type="ECO:0000313" key="2">
    <source>
        <dbReference type="EMBL" id="SHK69310.1"/>
    </source>
</evidence>
<dbReference type="AlphaFoldDB" id="A0A1M6UJJ3"/>
<dbReference type="PROSITE" id="PS51257">
    <property type="entry name" value="PROKAR_LIPOPROTEIN"/>
    <property type="match status" value="1"/>
</dbReference>
<dbReference type="Proteomes" id="UP000184130">
    <property type="component" value="Unassembled WGS sequence"/>
</dbReference>
<sequence length="710" mass="78638">MKQLFYPLVLATALVTTACNNDLESNTDVVDPSNKTAISFSVEESQQPMTRAGFKASTKMAMRIKSEDGSGNTRYTRTVANAAAAATGKDYSAISVDGAYVRYWDDAFGRKANLSVFALAVPDKTDILNNGKTVEEKLTDGSTIWFTETTENEKINWVVSTTQTGTTLANEDLTYSNNIKEDGLNGVYKYDFTNQKYPEDNTNLENGRMQFRLQNTLETDGPGKFDKGHLVFNHALSRITVNLKKGDGFTGTGSFQFADNTNVKILNVPVDGDLDLKEGTWSNVTKKDIDLMAEQTPASNMTYSLMAQILPDYVISSTATTNMLTFTIDDNQYFITQAQMYDALKNATGMTKKDADKIIMEQGLNYNYQITVGKTNIINVTAVVEPWADVDAVNFNPSNARITLDGIYDSQSGEYSKDFKLYRLLDESSTITDNYVGKKWDGDYTDYATLRDNGDNSWSTDWYFESNKAYYHFRTVNENTTIETSAAKDYFEITSGPVASTDFHWGAPMTTEPIYNVTNGYEATLSSAIGATKAKINITDQHMMSNIIIKLQTTTGSDKVTLDNSKVYITKLSNSAHVQMGNGLVIPTSTITGEQEITPKNATGTEFSYAIVPQALVRGDNPTDDDYVGITIVTGDNNQYYIVKKLSEIKAETVTNQKNQAQGAAITRWFPGHTYTYTFTLKKSGIDKITCTVQGWVNITANNKDISLED</sequence>
<dbReference type="OrthoDB" id="1057196at2"/>
<evidence type="ECO:0000313" key="3">
    <source>
        <dbReference type="Proteomes" id="UP000184130"/>
    </source>
</evidence>
<dbReference type="EMBL" id="FRBD01000009">
    <property type="protein sequence ID" value="SHK69310.1"/>
    <property type="molecule type" value="Genomic_DNA"/>
</dbReference>
<feature type="chain" id="PRO_5012477842" evidence="1">
    <location>
        <begin position="19"/>
        <end position="710"/>
    </location>
</feature>
<protein>
    <submittedName>
        <fullName evidence="2">Fimbrillin-like</fullName>
    </submittedName>
</protein>
<evidence type="ECO:0000256" key="1">
    <source>
        <dbReference type="SAM" id="SignalP"/>
    </source>
</evidence>
<proteinExistence type="predicted"/>
<gene>
    <name evidence="2" type="ORF">SAMN05216463_109108</name>
</gene>
<dbReference type="InterPro" id="IPR025049">
    <property type="entry name" value="Mfa-like_1"/>
</dbReference>
<dbReference type="CDD" id="cd13121">
    <property type="entry name" value="BF2867_like_C"/>
    <property type="match status" value="2"/>
</dbReference>
<dbReference type="Pfam" id="PF13149">
    <property type="entry name" value="Mfa_like_1"/>
    <property type="match status" value="2"/>
</dbReference>